<proteinExistence type="predicted"/>
<evidence type="ECO:0000313" key="2">
    <source>
        <dbReference type="Proteomes" id="UP000238916"/>
    </source>
</evidence>
<protein>
    <submittedName>
        <fullName evidence="1">RNA polymerase sigma factor, sigma-70 family</fullName>
    </submittedName>
</protein>
<dbReference type="EMBL" id="OMOF01000768">
    <property type="protein sequence ID" value="SPF54693.1"/>
    <property type="molecule type" value="Genomic_DNA"/>
</dbReference>
<dbReference type="SUPFAM" id="SSF88659">
    <property type="entry name" value="Sigma3 and sigma4 domains of RNA polymerase sigma factors"/>
    <property type="match status" value="1"/>
</dbReference>
<evidence type="ECO:0000313" key="1">
    <source>
        <dbReference type="EMBL" id="SPF54693.1"/>
    </source>
</evidence>
<organism evidence="1 2">
    <name type="scientific">Candidatus Desulfosporosinus infrequens</name>
    <dbReference type="NCBI Taxonomy" id="2043169"/>
    <lineage>
        <taxon>Bacteria</taxon>
        <taxon>Bacillati</taxon>
        <taxon>Bacillota</taxon>
        <taxon>Clostridia</taxon>
        <taxon>Eubacteriales</taxon>
        <taxon>Desulfitobacteriaceae</taxon>
        <taxon>Desulfosporosinus</taxon>
    </lineage>
</organism>
<reference evidence="2" key="1">
    <citation type="submission" date="2018-02" db="EMBL/GenBank/DDBJ databases">
        <authorList>
            <person name="Hausmann B."/>
        </authorList>
    </citation>
    <scope>NUCLEOTIDE SEQUENCE [LARGE SCALE GENOMIC DNA]</scope>
    <source>
        <strain evidence="2">Peat soil MAG SbF1</strain>
    </source>
</reference>
<dbReference type="AlphaFoldDB" id="A0A2U3LS12"/>
<gene>
    <name evidence="1" type="ORF">SBF1_7900004</name>
</gene>
<accession>A0A2U3LS12</accession>
<dbReference type="InterPro" id="IPR036388">
    <property type="entry name" value="WH-like_DNA-bd_sf"/>
</dbReference>
<sequence>MTLKLLYSAFKTLAEEEQALTEALFYEGMTEREYAESIGVSQPAVFHQKRKILAKIRKMLGGKNQ</sequence>
<dbReference type="Proteomes" id="UP000238916">
    <property type="component" value="Unassembled WGS sequence"/>
</dbReference>
<name>A0A2U3LS12_9FIRM</name>
<dbReference type="InterPro" id="IPR013324">
    <property type="entry name" value="RNA_pol_sigma_r3/r4-like"/>
</dbReference>
<dbReference type="Gene3D" id="1.10.10.10">
    <property type="entry name" value="Winged helix-like DNA-binding domain superfamily/Winged helix DNA-binding domain"/>
    <property type="match status" value="1"/>
</dbReference>